<dbReference type="InterPro" id="IPR008930">
    <property type="entry name" value="Terpenoid_cyclase/PrenylTrfase"/>
</dbReference>
<dbReference type="InterPro" id="IPR008964">
    <property type="entry name" value="Invasin/intimin_cell_adhesion"/>
</dbReference>
<comment type="caution">
    <text evidence="4">The sequence shown here is derived from an EMBL/GenBank/DDBJ whole genome shotgun (WGS) entry which is preliminary data.</text>
</comment>
<organism evidence="4 5">
    <name type="scientific">Clostridium cochlearium</name>
    <dbReference type="NCBI Taxonomy" id="1494"/>
    <lineage>
        <taxon>Bacteria</taxon>
        <taxon>Bacillati</taxon>
        <taxon>Bacillota</taxon>
        <taxon>Clostridia</taxon>
        <taxon>Eubacteriales</taxon>
        <taxon>Clostridiaceae</taxon>
        <taxon>Clostridium</taxon>
    </lineage>
</organism>
<dbReference type="Proteomes" id="UP000528432">
    <property type="component" value="Unassembled WGS sequence"/>
</dbReference>
<dbReference type="SUPFAM" id="SSF48239">
    <property type="entry name" value="Terpenoid cyclases/Protein prenyltransferases"/>
    <property type="match status" value="2"/>
</dbReference>
<dbReference type="EMBL" id="JABFIF010000007">
    <property type="protein sequence ID" value="NOH15829.1"/>
    <property type="molecule type" value="Genomic_DNA"/>
</dbReference>
<dbReference type="CDD" id="cd00688">
    <property type="entry name" value="ISOPREN_C2_like"/>
    <property type="match status" value="1"/>
</dbReference>
<feature type="signal peptide" evidence="2">
    <location>
        <begin position="1"/>
        <end position="34"/>
    </location>
</feature>
<evidence type="ECO:0000256" key="1">
    <source>
        <dbReference type="SAM" id="MobiDB-lite"/>
    </source>
</evidence>
<keyword evidence="2" id="KW-0732">Signal</keyword>
<dbReference type="RefSeq" id="WP_171303210.1">
    <property type="nucleotide sequence ID" value="NZ_JABFIF010000007.1"/>
</dbReference>
<name>A0A7Y3XWI6_CLOCO</name>
<evidence type="ECO:0000256" key="2">
    <source>
        <dbReference type="SAM" id="SignalP"/>
    </source>
</evidence>
<protein>
    <submittedName>
        <fullName evidence="4">DUF4430 domain-containing protein</fullName>
    </submittedName>
</protein>
<dbReference type="SUPFAM" id="SSF49373">
    <property type="entry name" value="Invasin/intimin cell-adhesion fragments"/>
    <property type="match status" value="1"/>
</dbReference>
<feature type="chain" id="PRO_5031180396" evidence="2">
    <location>
        <begin position="35"/>
        <end position="1197"/>
    </location>
</feature>
<accession>A0A7Y3XWI6</accession>
<dbReference type="Gene3D" id="2.170.130.30">
    <property type="match status" value="3"/>
</dbReference>
<dbReference type="Gene3D" id="2.60.40.1080">
    <property type="match status" value="1"/>
</dbReference>
<feature type="region of interest" description="Disordered" evidence="1">
    <location>
        <begin position="1069"/>
        <end position="1095"/>
    </location>
</feature>
<dbReference type="Pfam" id="PF02368">
    <property type="entry name" value="Big_2"/>
    <property type="match status" value="1"/>
</dbReference>
<evidence type="ECO:0000313" key="4">
    <source>
        <dbReference type="EMBL" id="NOH15829.1"/>
    </source>
</evidence>
<reference evidence="4 5" key="1">
    <citation type="submission" date="2020-05" db="EMBL/GenBank/DDBJ databases">
        <title>Draft genome sequence of Clostridium cochlearium strain AGROS13 isolated from a sheep dairy farm in New Zealand.</title>
        <authorList>
            <person name="Gupta T.B."/>
            <person name="Jauregui R."/>
            <person name="Risson A.N."/>
            <person name="Brightwell G."/>
            <person name="Maclean P."/>
        </authorList>
    </citation>
    <scope>NUCLEOTIDE SEQUENCE [LARGE SCALE GENOMIC DNA]</scope>
    <source>
        <strain evidence="4 5">AGROS13</strain>
    </source>
</reference>
<evidence type="ECO:0000313" key="5">
    <source>
        <dbReference type="Proteomes" id="UP000528432"/>
    </source>
</evidence>
<dbReference type="InterPro" id="IPR027954">
    <property type="entry name" value="Transcobalamin-like_C"/>
</dbReference>
<dbReference type="InterPro" id="IPR003343">
    <property type="entry name" value="Big_2"/>
</dbReference>
<dbReference type="SMART" id="SM00635">
    <property type="entry name" value="BID_2"/>
    <property type="match status" value="1"/>
</dbReference>
<dbReference type="AlphaFoldDB" id="A0A7Y3XWI6"/>
<evidence type="ECO:0000259" key="3">
    <source>
        <dbReference type="SMART" id="SM00635"/>
    </source>
</evidence>
<gene>
    <name evidence="4" type="ORF">HMJ28_05380</name>
</gene>
<sequence length="1197" mass="133508">MNIKRKRILSFIIALSMILSSFNFNLFNSKTVHAKEITNVEATVSINDAIEAVIECMNKDYYGKKGGSLEGEAYAAMFRAGANIEKKGWSVKKDTSTYGLAAFGSKVTQALALMDLDEDPTTYKNINLISDIAEEVKKVSLPKDIGINEVKALILLDRYNEKFSDKKVDYNTENAIKNLIGVQKEDGSINGVPQYTAAALVALNKHTDIDGVNDCKSKALDYLHKSQRDDGGILTSRSFNTKINAESVNYLVLAGEDLTSKQWTKNGKTSIDALFNLWNGKSFLNSTGTIDYYSIPKVLDALVSLKKAGYGDYQIKGIKFDNVKKEEPEKTCKVNVAIVLPENGKYVSYFKPQEVTISSKEHNKGLTALGALQASTKMYQMSKNMVISIFGYENKGSNGWMYTVNGVAPDIMAGDYEVKAGDKIIWYYSMNGMEGKAPTWEELTGEKKNEDEEKKIIKVNLAIEGYKGLILDAKDIKAKEGETVAEIFERVLNEKKIEYINKGGYISMIGGQEEKDRGTYSGWKYSVNGKFPNIGVAGYNPKKGDNIRFIFVKGFMDEVPYIDINNIKLDATSLNLKVGETTKLNVTITPENATDKKVIWTSDDETIVSVDEKGNIKALKEGKAIVKASTEKIGKLEAKEAECEIIVKAKNKPVIQKGGSNINTIIDGVIDYYNNEHFVTNQSQLIGYEYSAMYRAGADLSKKQWHLNEKFEPSFDKELKYIGNMADQSLILIDLGKDANNYDGRHFINEIVEKIDRSNNYFGQREIRGVIALDKYNEKFSDKKVNYNEKHAIEKILDAQCEDGGFKERKTSTIINTAYALMALSKHKDIEGVNGAISKALTYLHDVQKDDGGFYDKSFITGNHVEALRGLIAVGENPTSKQWTKSSDKNPVYALFTLWKDNNSFDAQKGESINNRGWVEATWKALYALVDLKEAGYGEYLVNGVKVKGLNDGEDDKEEKICKVNVAIVLPENGKYVSYFKPQEVTISDKKHDKGFTALGALQASTTLYKILGKMVTSIYGYENKGLNGWMYSVNGVIPNIMAEDYKVKDGDKIIWYYSIGGMDGKKPTWEELTDGKQKDDEEKPKEEPKPEKNGIEIENLTTDKEFKLGCDAKVTIKATNKTEENKDAALIVGLFNKDGKLVNYGAAEQNIKVNENVNLTVGLPLPKEGEYTVKAFVWDSLDGMKPISKVIEIPVK</sequence>
<feature type="domain" description="BIG2" evidence="3">
    <location>
        <begin position="563"/>
        <end position="640"/>
    </location>
</feature>
<dbReference type="Pfam" id="PF14478">
    <property type="entry name" value="DUF4430"/>
    <property type="match status" value="3"/>
</dbReference>
<dbReference type="Gene3D" id="1.50.10.20">
    <property type="match status" value="2"/>
</dbReference>
<proteinExistence type="predicted"/>